<feature type="binding site" evidence="17">
    <location>
        <position position="348"/>
    </location>
    <ligand>
        <name>Fe cation</name>
        <dbReference type="ChEBI" id="CHEBI:24875"/>
    </ligand>
</feature>
<proteinExistence type="inferred from homology"/>
<keyword evidence="12 17" id="KW-0408">Iron</keyword>
<gene>
    <name evidence="21" type="ORF">FQA47_010711</name>
</gene>
<feature type="region of interest" description="Disordered" evidence="18">
    <location>
        <begin position="52"/>
        <end position="77"/>
    </location>
</feature>
<dbReference type="InterPro" id="IPR036951">
    <property type="entry name" value="ArAA_hydroxylase_sf"/>
</dbReference>
<evidence type="ECO:0000256" key="17">
    <source>
        <dbReference type="PIRSR" id="PIRSR601273-2"/>
    </source>
</evidence>
<evidence type="ECO:0000256" key="15">
    <source>
        <dbReference type="ARBA" id="ARBA00029922"/>
    </source>
</evidence>
<dbReference type="PRINTS" id="PR00372">
    <property type="entry name" value="FYWHYDRXLASE"/>
</dbReference>
<dbReference type="EC" id="1.14.16.1" evidence="6"/>
<dbReference type="PROSITE" id="PS51671">
    <property type="entry name" value="ACT"/>
    <property type="match status" value="1"/>
</dbReference>
<dbReference type="InterPro" id="IPR036329">
    <property type="entry name" value="Aro-AA_hydroxylase_C_sf"/>
</dbReference>
<dbReference type="PROSITE" id="PS00367">
    <property type="entry name" value="BH4_AAA_HYDROXYL_1"/>
    <property type="match status" value="1"/>
</dbReference>
<evidence type="ECO:0000259" key="19">
    <source>
        <dbReference type="PROSITE" id="PS51410"/>
    </source>
</evidence>
<dbReference type="SUPFAM" id="SSF55021">
    <property type="entry name" value="ACT-like"/>
    <property type="match status" value="1"/>
</dbReference>
<evidence type="ECO:0000256" key="2">
    <source>
        <dbReference type="ARBA" id="ARBA00001954"/>
    </source>
</evidence>
<evidence type="ECO:0000256" key="13">
    <source>
        <dbReference type="ARBA" id="ARBA00023033"/>
    </source>
</evidence>
<evidence type="ECO:0000256" key="16">
    <source>
        <dbReference type="ARBA" id="ARBA00058511"/>
    </source>
</evidence>
<evidence type="ECO:0000256" key="1">
    <source>
        <dbReference type="ARBA" id="ARBA00001060"/>
    </source>
</evidence>
<evidence type="ECO:0000313" key="21">
    <source>
        <dbReference type="EMBL" id="KAF6722420.1"/>
    </source>
</evidence>
<comment type="similarity">
    <text evidence="4">Belongs to the biopterin-dependent aromatic amino acid hydroxylase family.</text>
</comment>
<keyword evidence="9" id="KW-0597">Phosphoprotein</keyword>
<accession>A0A834F2C7</accession>
<dbReference type="GO" id="GO:0006559">
    <property type="term" value="P:L-phenylalanine catabolic process"/>
    <property type="evidence" value="ECO:0007669"/>
    <property type="project" value="UniProtKB-UniPathway"/>
</dbReference>
<comment type="cofactor">
    <cofactor evidence="2 17">
        <name>Fe(2+)</name>
        <dbReference type="ChEBI" id="CHEBI:29033"/>
    </cofactor>
</comment>
<comment type="caution">
    <text evidence="21">The sequence shown here is derived from an EMBL/GenBank/DDBJ whole genome shotgun (WGS) entry which is preliminary data.</text>
</comment>
<evidence type="ECO:0000256" key="14">
    <source>
        <dbReference type="ARBA" id="ARBA00023232"/>
    </source>
</evidence>
<evidence type="ECO:0000256" key="4">
    <source>
        <dbReference type="ARBA" id="ARBA00009712"/>
    </source>
</evidence>
<dbReference type="PROSITE" id="PS51410">
    <property type="entry name" value="BH4_AAA_HYDROXYL_2"/>
    <property type="match status" value="1"/>
</dbReference>
<name>A0A834F2C7_ORYME</name>
<dbReference type="FunFam" id="1.10.800.10:FF:000003">
    <property type="entry name" value="Phenylalanine-4-hydroxylase"/>
    <property type="match status" value="1"/>
</dbReference>
<dbReference type="InterPro" id="IPR018301">
    <property type="entry name" value="ArAA_hydroxylase_Fe/CU_BS"/>
</dbReference>
<keyword evidence="11" id="KW-0560">Oxidoreductase</keyword>
<dbReference type="InterPro" id="IPR002912">
    <property type="entry name" value="ACT_dom"/>
</dbReference>
<evidence type="ECO:0000256" key="6">
    <source>
        <dbReference type="ARBA" id="ARBA00011995"/>
    </source>
</evidence>
<dbReference type="SUPFAM" id="SSF56534">
    <property type="entry name" value="Aromatic aminoacid monoxygenases, catalytic and oligomerization domains"/>
    <property type="match status" value="1"/>
</dbReference>
<dbReference type="GO" id="GO:0005506">
    <property type="term" value="F:iron ion binding"/>
    <property type="evidence" value="ECO:0007669"/>
    <property type="project" value="InterPro"/>
</dbReference>
<evidence type="ECO:0000256" key="10">
    <source>
        <dbReference type="ARBA" id="ARBA00022723"/>
    </source>
</evidence>
<dbReference type="GO" id="GO:0004505">
    <property type="term" value="F:phenylalanine 4-monooxygenase activity"/>
    <property type="evidence" value="ECO:0007669"/>
    <property type="project" value="UniProtKB-EC"/>
</dbReference>
<dbReference type="AlphaFoldDB" id="A0A834F2C7"/>
<keyword evidence="8" id="KW-0021">Allosteric enzyme</keyword>
<dbReference type="Pfam" id="PF01842">
    <property type="entry name" value="ACT"/>
    <property type="match status" value="1"/>
</dbReference>
<comment type="pathway">
    <text evidence="3">Amino-acid degradation; L-phenylalanine degradation; acetoacetate and fumarate from L-phenylalanine: step 1/6.</text>
</comment>
<keyword evidence="10 17" id="KW-0479">Metal-binding</keyword>
<feature type="domain" description="Biopterin-dependent aromatic amino acid hydroxylase family profile" evidence="19">
    <location>
        <begin position="164"/>
        <end position="510"/>
    </location>
</feature>
<dbReference type="InterPro" id="IPR019774">
    <property type="entry name" value="Aromatic-AA_hydroxylase_C"/>
</dbReference>
<dbReference type="NCBIfam" id="TIGR01268">
    <property type="entry name" value="Phe4hydrox_tetr"/>
    <property type="match status" value="1"/>
</dbReference>
<keyword evidence="14" id="KW-0585">Phenylalanine catabolism</keyword>
<evidence type="ECO:0000256" key="5">
    <source>
        <dbReference type="ARBA" id="ARBA00011839"/>
    </source>
</evidence>
<dbReference type="InterPro" id="IPR045865">
    <property type="entry name" value="ACT-like_dom_sf"/>
</dbReference>
<keyword evidence="13" id="KW-0503">Monooxygenase</keyword>
<sequence>MCHNNSVSQQLSHDTPLQKGVWNHVAPRALKPQRHAHKVQQSLQLSIRMDAANGTVNGNHGGPEPATAEPGQGTRKRRGSMYLEEETNKSGVISCIFSLKEGVGALAKALRLFEDNGINLTHIESRPSRMDREEYEFFISVDSSCSQALDDVIDGLRKEISGVVHGLSRNKQKDTVPWFPNDIQDLDRFANQILSYGSELDADHPGFTDQVYRARRKEFADIAYNYRHGQPIPRVEYTEAEKETWGIVFKELKTLYPTHACREHNRVFPLLERYCGYRQDNIPQLEDVSRFLQSCTGFRLRPVAGLLSSRDFLAGLAFRVFHSTQYIRHGSKPTYTPEPDVCHELLGHVPLFADQSFAQFSQEIGLASLGAPDEFIEKLATVYWFTVEFGLCKQGSEIKAYGAGLLSSFGELQYSLTDEPKLMSFDPEKTSLQKYPITEYQPVYFVAESFEDAKEKVRKFADTIPRPFSVRYNPYTQSIEVLNNTQQLRNLADCINCTQQLNTKILSVAARLLRGGAGRAYLNLRQRGENPKRPSERAVLTGQMKTDGAAQMFSGRKQSLIEDARRERGGAPAGSPGPSRLGDGFVFEEKGGKVTLNVLFALSSQKNAGFFKAGKIFEPSGKEVEERRS</sequence>
<evidence type="ECO:0000256" key="11">
    <source>
        <dbReference type="ARBA" id="ARBA00023002"/>
    </source>
</evidence>
<evidence type="ECO:0000259" key="20">
    <source>
        <dbReference type="PROSITE" id="PS51671"/>
    </source>
</evidence>
<organism evidence="21 22">
    <name type="scientific">Oryzias melastigma</name>
    <name type="common">Marine medaka</name>
    <dbReference type="NCBI Taxonomy" id="30732"/>
    <lineage>
        <taxon>Eukaryota</taxon>
        <taxon>Metazoa</taxon>
        <taxon>Chordata</taxon>
        <taxon>Craniata</taxon>
        <taxon>Vertebrata</taxon>
        <taxon>Euteleostomi</taxon>
        <taxon>Actinopterygii</taxon>
        <taxon>Neopterygii</taxon>
        <taxon>Teleostei</taxon>
        <taxon>Neoteleostei</taxon>
        <taxon>Acanthomorphata</taxon>
        <taxon>Ovalentaria</taxon>
        <taxon>Atherinomorphae</taxon>
        <taxon>Beloniformes</taxon>
        <taxon>Adrianichthyidae</taxon>
        <taxon>Oryziinae</taxon>
        <taxon>Oryzias</taxon>
    </lineage>
</organism>
<dbReference type="Proteomes" id="UP000646548">
    <property type="component" value="Unassembled WGS sequence"/>
</dbReference>
<feature type="region of interest" description="Disordered" evidence="18">
    <location>
        <begin position="565"/>
        <end position="584"/>
    </location>
</feature>
<feature type="binding site" evidence="17">
    <location>
        <position position="388"/>
    </location>
    <ligand>
        <name>Fe cation</name>
        <dbReference type="ChEBI" id="CHEBI:24875"/>
    </ligand>
</feature>
<evidence type="ECO:0000256" key="9">
    <source>
        <dbReference type="ARBA" id="ARBA00022553"/>
    </source>
</evidence>
<evidence type="ECO:0000256" key="3">
    <source>
        <dbReference type="ARBA" id="ARBA00005088"/>
    </source>
</evidence>
<dbReference type="InterPro" id="IPR001273">
    <property type="entry name" value="ArAA_hydroxylase"/>
</dbReference>
<dbReference type="EMBL" id="WKFB01000456">
    <property type="protein sequence ID" value="KAF6722420.1"/>
    <property type="molecule type" value="Genomic_DNA"/>
</dbReference>
<dbReference type="UniPathway" id="UPA00139">
    <property type="reaction ID" value="UER00337"/>
</dbReference>
<reference evidence="21" key="1">
    <citation type="journal article" name="BMC Genomics">
        <title>Long-read sequencing and de novo genome assembly of marine medaka (Oryzias melastigma).</title>
        <authorList>
            <person name="Liang P."/>
            <person name="Saqib H.S.A."/>
            <person name="Ni X."/>
            <person name="Shen Y."/>
        </authorList>
    </citation>
    <scope>NUCLEOTIDE SEQUENCE</scope>
    <source>
        <strain evidence="21">Bigg-433</strain>
    </source>
</reference>
<evidence type="ECO:0000256" key="12">
    <source>
        <dbReference type="ARBA" id="ARBA00023004"/>
    </source>
</evidence>
<dbReference type="PANTHER" id="PTHR11473">
    <property type="entry name" value="AROMATIC AMINO ACID HYDROXYLASE"/>
    <property type="match status" value="1"/>
</dbReference>
<comment type="subunit">
    <text evidence="5">Homodimer and homotetramer.</text>
</comment>
<dbReference type="InterPro" id="IPR041912">
    <property type="entry name" value="Euk_PheOH_cat"/>
</dbReference>
<dbReference type="PANTHER" id="PTHR11473:SF24">
    <property type="entry name" value="PHENYLALANINE-4-HYDROXYLASE"/>
    <property type="match status" value="1"/>
</dbReference>
<dbReference type="Pfam" id="PF00351">
    <property type="entry name" value="Biopterin_H"/>
    <property type="match status" value="1"/>
</dbReference>
<evidence type="ECO:0000313" key="22">
    <source>
        <dbReference type="Proteomes" id="UP000646548"/>
    </source>
</evidence>
<evidence type="ECO:0000256" key="8">
    <source>
        <dbReference type="ARBA" id="ARBA00022533"/>
    </source>
</evidence>
<dbReference type="Gene3D" id="3.30.70.260">
    <property type="match status" value="1"/>
</dbReference>
<comment type="catalytic activity">
    <reaction evidence="1">
        <text>(6R)-L-erythro-5,6,7,8-tetrahydrobiopterin + L-phenylalanine + O2 = (4aS,6R)-4a-hydroxy-L-erythro-5,6,7,8-tetrahydrobiopterin + L-tyrosine</text>
        <dbReference type="Rhea" id="RHEA:20273"/>
        <dbReference type="ChEBI" id="CHEBI:15379"/>
        <dbReference type="ChEBI" id="CHEBI:15642"/>
        <dbReference type="ChEBI" id="CHEBI:58095"/>
        <dbReference type="ChEBI" id="CHEBI:58315"/>
        <dbReference type="ChEBI" id="CHEBI:59560"/>
        <dbReference type="EC" id="1.14.16.1"/>
    </reaction>
</comment>
<dbReference type="InterPro" id="IPR005961">
    <property type="entry name" value="Phe-4-hydroxylase_tetra"/>
</dbReference>
<protein>
    <recommendedName>
        <fullName evidence="7">Phenylalanine-4-hydroxylase</fullName>
        <ecNumber evidence="6">1.14.16.1</ecNumber>
    </recommendedName>
    <alternativeName>
        <fullName evidence="15">Phe-4-monooxygenase</fullName>
    </alternativeName>
</protein>
<feature type="domain" description="ACT" evidence="20">
    <location>
        <begin position="94"/>
        <end position="172"/>
    </location>
</feature>
<dbReference type="Gene3D" id="1.10.800.10">
    <property type="entry name" value="Aromatic amino acid hydroxylase"/>
    <property type="match status" value="1"/>
</dbReference>
<dbReference type="CDD" id="cd03347">
    <property type="entry name" value="eu_PheOH"/>
    <property type="match status" value="1"/>
</dbReference>
<evidence type="ECO:0000256" key="7">
    <source>
        <dbReference type="ARBA" id="ARBA00020276"/>
    </source>
</evidence>
<evidence type="ECO:0000256" key="18">
    <source>
        <dbReference type="SAM" id="MobiDB-lite"/>
    </source>
</evidence>
<feature type="binding site" evidence="17">
    <location>
        <position position="343"/>
    </location>
    <ligand>
        <name>Fe cation</name>
        <dbReference type="ChEBI" id="CHEBI:24875"/>
    </ligand>
</feature>
<comment type="function">
    <text evidence="16">Catalyzes the hydroxylation of L-phenylalanine to L-tyrosine.</text>
</comment>